<dbReference type="Pfam" id="PF00287">
    <property type="entry name" value="Na_K-ATPase"/>
    <property type="match status" value="1"/>
</dbReference>
<keyword evidence="7" id="KW-0732">Signal</keyword>
<feature type="signal peptide" evidence="7">
    <location>
        <begin position="1"/>
        <end position="27"/>
    </location>
</feature>
<dbReference type="PANTHER" id="PTHR11523">
    <property type="entry name" value="SODIUM/POTASSIUM-DEPENDENT ATPASE BETA SUBUNIT"/>
    <property type="match status" value="1"/>
</dbReference>
<name>A0A5J4NX17_9TREM</name>
<keyword evidence="9" id="KW-1185">Reference proteome</keyword>
<gene>
    <name evidence="8" type="ORF">DEA37_0002496</name>
</gene>
<dbReference type="GO" id="GO:1990573">
    <property type="term" value="P:potassium ion import across plasma membrane"/>
    <property type="evidence" value="ECO:0007669"/>
    <property type="project" value="TreeGrafter"/>
</dbReference>
<evidence type="ECO:0000256" key="7">
    <source>
        <dbReference type="SAM" id="SignalP"/>
    </source>
</evidence>
<evidence type="ECO:0000256" key="4">
    <source>
        <dbReference type="ARBA" id="ARBA00022968"/>
    </source>
</evidence>
<evidence type="ECO:0000256" key="3">
    <source>
        <dbReference type="ARBA" id="ARBA00022692"/>
    </source>
</evidence>
<keyword evidence="4" id="KW-0735">Signal-anchor</keyword>
<comment type="caution">
    <text evidence="8">The sequence shown here is derived from an EMBL/GenBank/DDBJ whole genome shotgun (WGS) entry which is preliminary data.</text>
</comment>
<keyword evidence="6" id="KW-0472">Membrane</keyword>
<dbReference type="GO" id="GO:0001671">
    <property type="term" value="F:ATPase activator activity"/>
    <property type="evidence" value="ECO:0007669"/>
    <property type="project" value="TreeGrafter"/>
</dbReference>
<proteinExistence type="inferred from homology"/>
<keyword evidence="3" id="KW-0812">Transmembrane</keyword>
<dbReference type="Gene3D" id="2.60.40.1660">
    <property type="entry name" value="Na, k-atpase alpha subunit"/>
    <property type="match status" value="1"/>
</dbReference>
<dbReference type="Proteomes" id="UP000324629">
    <property type="component" value="Unassembled WGS sequence"/>
</dbReference>
<dbReference type="GO" id="GO:0005890">
    <property type="term" value="C:sodium:potassium-exchanging ATPase complex"/>
    <property type="evidence" value="ECO:0007669"/>
    <property type="project" value="InterPro"/>
</dbReference>
<accession>A0A5J4NX17</accession>
<reference evidence="8 9" key="1">
    <citation type="journal article" date="2019" name="Gigascience">
        <title>Whole-genome sequence of the oriental lung fluke Paragonimus westermani.</title>
        <authorList>
            <person name="Oey H."/>
            <person name="Zakrzewski M."/>
            <person name="Narain K."/>
            <person name="Devi K.R."/>
            <person name="Agatsuma T."/>
            <person name="Nawaratna S."/>
            <person name="Gobert G.N."/>
            <person name="Jones M.K."/>
            <person name="Ragan M.A."/>
            <person name="McManus D.P."/>
            <person name="Krause L."/>
        </authorList>
    </citation>
    <scope>NUCLEOTIDE SEQUENCE [LARGE SCALE GENOMIC DNA]</scope>
    <source>
        <strain evidence="8 9">IND2009</strain>
    </source>
</reference>
<organism evidence="8 9">
    <name type="scientific">Paragonimus westermani</name>
    <dbReference type="NCBI Taxonomy" id="34504"/>
    <lineage>
        <taxon>Eukaryota</taxon>
        <taxon>Metazoa</taxon>
        <taxon>Spiralia</taxon>
        <taxon>Lophotrochozoa</taxon>
        <taxon>Platyhelminthes</taxon>
        <taxon>Trematoda</taxon>
        <taxon>Digenea</taxon>
        <taxon>Plagiorchiida</taxon>
        <taxon>Troglotremata</taxon>
        <taxon>Troglotrematidae</taxon>
        <taxon>Paragonimus</taxon>
    </lineage>
</organism>
<evidence type="ECO:0000313" key="9">
    <source>
        <dbReference type="Proteomes" id="UP000324629"/>
    </source>
</evidence>
<evidence type="ECO:0000313" key="8">
    <source>
        <dbReference type="EMBL" id="KAA3680103.1"/>
    </source>
</evidence>
<comment type="subcellular location">
    <subcellularLocation>
        <location evidence="1">Membrane</location>
        <topology evidence="1">Single-pass type II membrane protein</topology>
    </subcellularLocation>
</comment>
<evidence type="ECO:0000256" key="6">
    <source>
        <dbReference type="ARBA" id="ARBA00023136"/>
    </source>
</evidence>
<dbReference type="InterPro" id="IPR000402">
    <property type="entry name" value="Na/K_ATPase_sub_beta"/>
</dbReference>
<feature type="chain" id="PRO_5023865179" evidence="7">
    <location>
        <begin position="28"/>
        <end position="252"/>
    </location>
</feature>
<dbReference type="GO" id="GO:0030007">
    <property type="term" value="P:intracellular potassium ion homeostasis"/>
    <property type="evidence" value="ECO:0007669"/>
    <property type="project" value="TreeGrafter"/>
</dbReference>
<dbReference type="EMBL" id="QNGE01000534">
    <property type="protein sequence ID" value="KAA3680103.1"/>
    <property type="molecule type" value="Genomic_DNA"/>
</dbReference>
<protein>
    <submittedName>
        <fullName evidence="8">Sodium/potassium-transporting ATPase subunit beta</fullName>
    </submittedName>
</protein>
<dbReference type="GO" id="GO:0006883">
    <property type="term" value="P:intracellular sodium ion homeostasis"/>
    <property type="evidence" value="ECO:0007669"/>
    <property type="project" value="TreeGrafter"/>
</dbReference>
<sequence length="252" mass="28589">MLAVLFTSYMKLLFYFVILHDFPTLTGNSSQLRMNPGISIVPNPSVLTSLVHVRVADPVSYSALVDETAAFLSHYQSYTTGGLFANCEDLPGFLNQRRSCRFNLDASGPCNLKNGFGYFRGQPCFAVKLNRIYGWLPSPIANSTGVRLKCEGLTETDVAYLGKVCYYDMDSLRRHNAMEPSLNWCDRDFGVFHSMFYPFLNQANYHSPIVFVQFLAPKRYVVIWIKCYALANNIHVNLNKHEGSMVFQMLVD</sequence>
<dbReference type="PANTHER" id="PTHR11523:SF28">
    <property type="entry name" value="NA_K-ATPASE BETA SUBUNIT ISOFORM 4-RELATED"/>
    <property type="match status" value="1"/>
</dbReference>
<dbReference type="InterPro" id="IPR038702">
    <property type="entry name" value="Na/K_ATPase_sub_beta_sf"/>
</dbReference>
<evidence type="ECO:0000256" key="5">
    <source>
        <dbReference type="ARBA" id="ARBA00022989"/>
    </source>
</evidence>
<evidence type="ECO:0000256" key="1">
    <source>
        <dbReference type="ARBA" id="ARBA00004606"/>
    </source>
</evidence>
<keyword evidence="5" id="KW-1133">Transmembrane helix</keyword>
<evidence type="ECO:0000256" key="2">
    <source>
        <dbReference type="ARBA" id="ARBA00005876"/>
    </source>
</evidence>
<comment type="similarity">
    <text evidence="2">Belongs to the X(+)/potassium ATPases subunit beta family.</text>
</comment>
<dbReference type="GO" id="GO:0036376">
    <property type="term" value="P:sodium ion export across plasma membrane"/>
    <property type="evidence" value="ECO:0007669"/>
    <property type="project" value="TreeGrafter"/>
</dbReference>
<dbReference type="AlphaFoldDB" id="A0A5J4NX17"/>